<comment type="caution">
    <text evidence="1">The sequence shown here is derived from an EMBL/GenBank/DDBJ whole genome shotgun (WGS) entry which is preliminary data.</text>
</comment>
<protein>
    <submittedName>
        <fullName evidence="1">Uncharacterized protein</fullName>
    </submittedName>
</protein>
<dbReference type="Proteomes" id="UP000824540">
    <property type="component" value="Unassembled WGS sequence"/>
</dbReference>
<dbReference type="AlphaFoldDB" id="A0A8T2NA94"/>
<name>A0A8T2NA94_9TELE</name>
<evidence type="ECO:0000313" key="2">
    <source>
        <dbReference type="Proteomes" id="UP000824540"/>
    </source>
</evidence>
<keyword evidence="2" id="KW-1185">Reference proteome</keyword>
<dbReference type="EMBL" id="JAFBMS010000102">
    <property type="protein sequence ID" value="KAG9336864.1"/>
    <property type="molecule type" value="Genomic_DNA"/>
</dbReference>
<evidence type="ECO:0000313" key="1">
    <source>
        <dbReference type="EMBL" id="KAG9336864.1"/>
    </source>
</evidence>
<gene>
    <name evidence="1" type="ORF">JZ751_003212</name>
</gene>
<proteinExistence type="predicted"/>
<reference evidence="1" key="1">
    <citation type="thesis" date="2021" institute="BYU ScholarsArchive" country="Provo, UT, USA">
        <title>Applications of and Algorithms for Genome Assembly and Genomic Analyses with an Emphasis on Marine Teleosts.</title>
        <authorList>
            <person name="Pickett B.D."/>
        </authorList>
    </citation>
    <scope>NUCLEOTIDE SEQUENCE</scope>
    <source>
        <strain evidence="1">HI-2016</strain>
    </source>
</reference>
<organism evidence="1 2">
    <name type="scientific">Albula glossodonta</name>
    <name type="common">roundjaw bonefish</name>
    <dbReference type="NCBI Taxonomy" id="121402"/>
    <lineage>
        <taxon>Eukaryota</taxon>
        <taxon>Metazoa</taxon>
        <taxon>Chordata</taxon>
        <taxon>Craniata</taxon>
        <taxon>Vertebrata</taxon>
        <taxon>Euteleostomi</taxon>
        <taxon>Actinopterygii</taxon>
        <taxon>Neopterygii</taxon>
        <taxon>Teleostei</taxon>
        <taxon>Albuliformes</taxon>
        <taxon>Albulidae</taxon>
        <taxon>Albula</taxon>
    </lineage>
</organism>
<accession>A0A8T2NA94</accession>
<sequence>MPPPMRIHTQKTRSPHFHITTRTFTPSLSHPHPSMEPVFREHGVGGGVASSPSVTRNKQGQKLHTFQILTASRWRERGPEVGLDPRRGLL</sequence>